<feature type="transmembrane region" description="Helical" evidence="1">
    <location>
        <begin position="207"/>
        <end position="226"/>
    </location>
</feature>
<keyword evidence="1" id="KW-0472">Membrane</keyword>
<feature type="transmembrane region" description="Helical" evidence="1">
    <location>
        <begin position="276"/>
        <end position="297"/>
    </location>
</feature>
<dbReference type="RefSeq" id="WP_172455049.1">
    <property type="nucleotide sequence ID" value="NZ_JANJZD010000007.1"/>
</dbReference>
<feature type="transmembrane region" description="Helical" evidence="1">
    <location>
        <begin position="107"/>
        <end position="127"/>
    </location>
</feature>
<keyword evidence="3" id="KW-1185">Reference proteome</keyword>
<keyword evidence="1" id="KW-0812">Transmembrane</keyword>
<keyword evidence="1" id="KW-1133">Transmembrane helix</keyword>
<organism evidence="2 3">
    <name type="scientific">Acetatifactor muris</name>
    <dbReference type="NCBI Taxonomy" id="879566"/>
    <lineage>
        <taxon>Bacteria</taxon>
        <taxon>Bacillati</taxon>
        <taxon>Bacillota</taxon>
        <taxon>Clostridia</taxon>
        <taxon>Lachnospirales</taxon>
        <taxon>Lachnospiraceae</taxon>
        <taxon>Acetatifactor</taxon>
    </lineage>
</organism>
<name>A0A2K4ZFB8_9FIRM</name>
<sequence length="520" mass="57950">MQSPTQAFRTIYGKIRGEWKVAFLACLITGLIVHMPVLLSDIPNHDGLDSMYFDQNMITSGRWFLTVACGISSYYTLPWVIGLLGLLYLSCGAAVICEILEVRKKWAAGVCGGLLAAFPALASTFAYVFTLDGYMLALLLAVLSVLLTKKYRTGFLPGALCLAFSMGIYQGYLSFAMLLSIFAILMLFASKEEAGGAFGKMRTSLRYLWMGIVGAALYYGILQVLLKLQGKKLADYQGIGEMTSGAASVGGFFSTIKEMYLDFFRFSLKGNVLFQNFFSVTACILLAITAGLSVLFLFRKRKDWKNPLFFAIIGLAVAVLPLLTNIVLLISPSVTYHLLMRYQWILYVIGAVALVSGSCDDSDFCIWMEWTAFLGAFVLTFCYCITDNIAYSNLQKRYEKTYAYCIRLLDRIEQTEGYYAGIPVAMVGVVGDESFPVTDITLPVTYNMIGMNGDVLLYTGKNYEIFIRNYLGATLNILPPEAMEEVYYSQEYIAMDSFPGENSIRIIDDVMYVKTENVNR</sequence>
<accession>A0A2K4ZFB8</accession>
<proteinExistence type="predicted"/>
<feature type="transmembrane region" description="Helical" evidence="1">
    <location>
        <begin position="160"/>
        <end position="187"/>
    </location>
</feature>
<evidence type="ECO:0000313" key="2">
    <source>
        <dbReference type="EMBL" id="SOY29163.1"/>
    </source>
</evidence>
<evidence type="ECO:0000256" key="1">
    <source>
        <dbReference type="SAM" id="Phobius"/>
    </source>
</evidence>
<feature type="transmembrane region" description="Helical" evidence="1">
    <location>
        <begin position="133"/>
        <end position="148"/>
    </location>
</feature>
<dbReference type="Proteomes" id="UP000236311">
    <property type="component" value="Unassembled WGS sequence"/>
</dbReference>
<evidence type="ECO:0000313" key="3">
    <source>
        <dbReference type="Proteomes" id="UP000236311"/>
    </source>
</evidence>
<feature type="transmembrane region" description="Helical" evidence="1">
    <location>
        <begin position="371"/>
        <end position="391"/>
    </location>
</feature>
<evidence type="ECO:0008006" key="4">
    <source>
        <dbReference type="Google" id="ProtNLM"/>
    </source>
</evidence>
<dbReference type="AlphaFoldDB" id="A0A2K4ZFB8"/>
<feature type="transmembrane region" description="Helical" evidence="1">
    <location>
        <begin position="342"/>
        <end position="359"/>
    </location>
</feature>
<gene>
    <name evidence="2" type="ORF">AMURIS_01878</name>
</gene>
<feature type="transmembrane region" description="Helical" evidence="1">
    <location>
        <begin position="21"/>
        <end position="39"/>
    </location>
</feature>
<dbReference type="EMBL" id="OFSM01000008">
    <property type="protein sequence ID" value="SOY29163.1"/>
    <property type="molecule type" value="Genomic_DNA"/>
</dbReference>
<protein>
    <recommendedName>
        <fullName evidence="4">Glucosyl transferase GtrII</fullName>
    </recommendedName>
</protein>
<dbReference type="Pfam" id="PF14264">
    <property type="entry name" value="Glucos_trans_II"/>
    <property type="match status" value="1"/>
</dbReference>
<dbReference type="InterPro" id="IPR025686">
    <property type="entry name" value="Glucos_trans_II"/>
</dbReference>
<reference evidence="2 3" key="1">
    <citation type="submission" date="2018-01" db="EMBL/GenBank/DDBJ databases">
        <authorList>
            <person name="Gaut B.S."/>
            <person name="Morton B.R."/>
            <person name="Clegg M.T."/>
            <person name="Duvall M.R."/>
        </authorList>
    </citation>
    <scope>NUCLEOTIDE SEQUENCE [LARGE SCALE GENOMIC DNA]</scope>
    <source>
        <strain evidence="2">GP69</strain>
    </source>
</reference>
<feature type="transmembrane region" description="Helical" evidence="1">
    <location>
        <begin position="309"/>
        <end position="330"/>
    </location>
</feature>